<dbReference type="AlphaFoldDB" id="A0A1F7J0N5"/>
<dbReference type="GO" id="GO:0005737">
    <property type="term" value="C:cytoplasm"/>
    <property type="evidence" value="ECO:0007669"/>
    <property type="project" value="UniProtKB-ARBA"/>
</dbReference>
<reference evidence="6 7" key="1">
    <citation type="journal article" date="2016" name="Nat. Commun.">
        <title>Thousands of microbial genomes shed light on interconnected biogeochemical processes in an aquifer system.</title>
        <authorList>
            <person name="Anantharaman K."/>
            <person name="Brown C.T."/>
            <person name="Hug L.A."/>
            <person name="Sharon I."/>
            <person name="Castelle C.J."/>
            <person name="Probst A.J."/>
            <person name="Thomas B.C."/>
            <person name="Singh A."/>
            <person name="Wilkins M.J."/>
            <person name="Karaoz U."/>
            <person name="Brodie E.L."/>
            <person name="Williams K.H."/>
            <person name="Hubbard S.S."/>
            <person name="Banfield J.F."/>
        </authorList>
    </citation>
    <scope>NUCLEOTIDE SEQUENCE [LARGE SCALE GENOMIC DNA]</scope>
</reference>
<dbReference type="GO" id="GO:1990904">
    <property type="term" value="C:ribonucleoprotein complex"/>
    <property type="evidence" value="ECO:0007669"/>
    <property type="project" value="UniProtKB-KW"/>
</dbReference>
<dbReference type="GO" id="GO:0006412">
    <property type="term" value="P:translation"/>
    <property type="evidence" value="ECO:0007669"/>
    <property type="project" value="InterPro"/>
</dbReference>
<accession>A0A1F7J0N5</accession>
<dbReference type="InterPro" id="IPR028909">
    <property type="entry name" value="bL21-like"/>
</dbReference>
<evidence type="ECO:0000256" key="2">
    <source>
        <dbReference type="ARBA" id="ARBA00022980"/>
    </source>
</evidence>
<dbReference type="NCBIfam" id="TIGR00061">
    <property type="entry name" value="L21"/>
    <property type="match status" value="1"/>
</dbReference>
<dbReference type="Proteomes" id="UP000177141">
    <property type="component" value="Unassembled WGS sequence"/>
</dbReference>
<name>A0A1F7J0N5_9BACT</name>
<dbReference type="GO" id="GO:0019843">
    <property type="term" value="F:rRNA binding"/>
    <property type="evidence" value="ECO:0007669"/>
    <property type="project" value="UniProtKB-KW"/>
</dbReference>
<keyword evidence="3 5" id="KW-0687">Ribonucleoprotein</keyword>
<dbReference type="PANTHER" id="PTHR21349:SF0">
    <property type="entry name" value="LARGE RIBOSOMAL SUBUNIT PROTEIN BL21M"/>
    <property type="match status" value="1"/>
</dbReference>
<protein>
    <recommendedName>
        <fullName evidence="4 5">50S ribosomal protein L21</fullName>
    </recommendedName>
</protein>
<comment type="similarity">
    <text evidence="1 5">Belongs to the bacterial ribosomal protein bL21 family.</text>
</comment>
<gene>
    <name evidence="6" type="ORF">A3A93_04900</name>
</gene>
<evidence type="ECO:0000313" key="7">
    <source>
        <dbReference type="Proteomes" id="UP000177141"/>
    </source>
</evidence>
<sequence>MNNGAIVQIAGKQYLVHKNDELIVDELDVTEGKTVEARVLMSFDKDEKVTLGTPELKNKAKLEVISHLKGDKIRVAKFKSKVRYRKVRGFRPRLSKVKVVEL</sequence>
<dbReference type="STRING" id="1802061.A3A93_04900"/>
<keyword evidence="2 5" id="KW-0689">Ribosomal protein</keyword>
<keyword evidence="5" id="KW-0699">rRNA-binding</keyword>
<evidence type="ECO:0000256" key="5">
    <source>
        <dbReference type="RuleBase" id="RU000562"/>
    </source>
</evidence>
<evidence type="ECO:0000256" key="4">
    <source>
        <dbReference type="ARBA" id="ARBA00035483"/>
    </source>
</evidence>
<dbReference type="InterPro" id="IPR036164">
    <property type="entry name" value="bL21-like_sf"/>
</dbReference>
<dbReference type="GO" id="GO:0005840">
    <property type="term" value="C:ribosome"/>
    <property type="evidence" value="ECO:0007669"/>
    <property type="project" value="UniProtKB-KW"/>
</dbReference>
<dbReference type="SUPFAM" id="SSF141091">
    <property type="entry name" value="L21p-like"/>
    <property type="match status" value="1"/>
</dbReference>
<dbReference type="Pfam" id="PF00829">
    <property type="entry name" value="Ribosomal_L21p"/>
    <property type="match status" value="1"/>
</dbReference>
<comment type="function">
    <text evidence="5">This protein binds to 23S rRNA in the presence of protein L20.</text>
</comment>
<dbReference type="GO" id="GO:0003735">
    <property type="term" value="F:structural constituent of ribosome"/>
    <property type="evidence" value="ECO:0007669"/>
    <property type="project" value="InterPro"/>
</dbReference>
<organism evidence="6 7">
    <name type="scientific">Candidatus Roizmanbacteria bacterium RIFCSPLOWO2_01_FULL_38_12</name>
    <dbReference type="NCBI Taxonomy" id="1802061"/>
    <lineage>
        <taxon>Bacteria</taxon>
        <taxon>Candidatus Roizmaniibacteriota</taxon>
    </lineage>
</organism>
<proteinExistence type="inferred from homology"/>
<dbReference type="PANTHER" id="PTHR21349">
    <property type="entry name" value="50S RIBOSOMAL PROTEIN L21"/>
    <property type="match status" value="1"/>
</dbReference>
<evidence type="ECO:0000256" key="3">
    <source>
        <dbReference type="ARBA" id="ARBA00023274"/>
    </source>
</evidence>
<dbReference type="InterPro" id="IPR001787">
    <property type="entry name" value="Ribosomal_bL21"/>
</dbReference>
<comment type="caution">
    <text evidence="6">The sequence shown here is derived from an EMBL/GenBank/DDBJ whole genome shotgun (WGS) entry which is preliminary data.</text>
</comment>
<dbReference type="EMBL" id="MGAL01000004">
    <property type="protein sequence ID" value="OGK49175.1"/>
    <property type="molecule type" value="Genomic_DNA"/>
</dbReference>
<evidence type="ECO:0000313" key="6">
    <source>
        <dbReference type="EMBL" id="OGK49175.1"/>
    </source>
</evidence>
<evidence type="ECO:0000256" key="1">
    <source>
        <dbReference type="ARBA" id="ARBA00008563"/>
    </source>
</evidence>
<keyword evidence="5" id="KW-0694">RNA-binding</keyword>